<dbReference type="EMBL" id="CP034550">
    <property type="protein sequence ID" value="QFZ17599.1"/>
    <property type="molecule type" value="Genomic_DNA"/>
</dbReference>
<keyword evidence="2" id="KW-0540">Nuclease</keyword>
<evidence type="ECO:0000313" key="2">
    <source>
        <dbReference type="EMBL" id="QFZ17599.1"/>
    </source>
</evidence>
<dbReference type="InterPro" id="IPR003615">
    <property type="entry name" value="HNH_nuc"/>
</dbReference>
<dbReference type="RefSeq" id="WP_033432563.1">
    <property type="nucleotide sequence ID" value="NZ_CP034550.1"/>
</dbReference>
<protein>
    <submittedName>
        <fullName evidence="2">HNH endonuclease</fullName>
    </submittedName>
</protein>
<reference evidence="3" key="1">
    <citation type="journal article" date="2021" name="Curr. Microbiol.">
        <title>Complete genome of nocamycin-producing strain Saccharothrix syringae NRRL B-16468 reveals the biosynthetic potential for secondary metabolites.</title>
        <authorList>
            <person name="Mo X."/>
            <person name="Yang S."/>
        </authorList>
    </citation>
    <scope>NUCLEOTIDE SEQUENCE [LARGE SCALE GENOMIC DNA]</scope>
    <source>
        <strain evidence="3">ATCC 51364 / DSM 43886 / JCM 6844 / KCTC 9398 / NBRC 14523 / NRRL B-16468 / INA 2240</strain>
    </source>
</reference>
<dbReference type="SMART" id="SM00507">
    <property type="entry name" value="HNHc"/>
    <property type="match status" value="1"/>
</dbReference>
<dbReference type="InterPro" id="IPR052892">
    <property type="entry name" value="NA-targeting_endonuclease"/>
</dbReference>
<dbReference type="KEGG" id="ssyi:EKG83_09015"/>
<name>A0A5Q0GUH4_SACSY</name>
<dbReference type="OrthoDB" id="9802901at2"/>
<dbReference type="AlphaFoldDB" id="A0A5Q0GUH4"/>
<gene>
    <name evidence="2" type="ORF">EKG83_09015</name>
</gene>
<feature type="domain" description="HNH nuclease" evidence="1">
    <location>
        <begin position="10"/>
        <end position="64"/>
    </location>
</feature>
<evidence type="ECO:0000259" key="1">
    <source>
        <dbReference type="SMART" id="SM00507"/>
    </source>
</evidence>
<dbReference type="Gene3D" id="1.10.30.50">
    <property type="match status" value="1"/>
</dbReference>
<evidence type="ECO:0000313" key="3">
    <source>
        <dbReference type="Proteomes" id="UP000325787"/>
    </source>
</evidence>
<organism evidence="2 3">
    <name type="scientific">Saccharothrix syringae</name>
    <name type="common">Nocardiopsis syringae</name>
    <dbReference type="NCBI Taxonomy" id="103733"/>
    <lineage>
        <taxon>Bacteria</taxon>
        <taxon>Bacillati</taxon>
        <taxon>Actinomycetota</taxon>
        <taxon>Actinomycetes</taxon>
        <taxon>Pseudonocardiales</taxon>
        <taxon>Pseudonocardiaceae</taxon>
        <taxon>Saccharothrix</taxon>
    </lineage>
</organism>
<dbReference type="Proteomes" id="UP000325787">
    <property type="component" value="Chromosome"/>
</dbReference>
<dbReference type="PANTHER" id="PTHR33877">
    <property type="entry name" value="SLL1193 PROTEIN"/>
    <property type="match status" value="1"/>
</dbReference>
<proteinExistence type="predicted"/>
<dbReference type="PANTHER" id="PTHR33877:SF2">
    <property type="entry name" value="OS07G0170200 PROTEIN"/>
    <property type="match status" value="1"/>
</dbReference>
<dbReference type="Pfam" id="PF01844">
    <property type="entry name" value="HNH"/>
    <property type="match status" value="1"/>
</dbReference>
<keyword evidence="3" id="KW-1185">Reference proteome</keyword>
<dbReference type="InterPro" id="IPR002711">
    <property type="entry name" value="HNH"/>
</dbReference>
<dbReference type="GO" id="GO:0003676">
    <property type="term" value="F:nucleic acid binding"/>
    <property type="evidence" value="ECO:0007669"/>
    <property type="project" value="InterPro"/>
</dbReference>
<sequence length="126" mass="14320">MADQLLDRAARLILAVARDGPDCTWCRRPFTDRVTPTTDHLVPRVKGGPSWLENEVAACRRCNRERGHLSPSDWLAECERRGWHPDADRVARVLTALSAAIATRGGQRRARPYLEGQLRRLRRRAA</sequence>
<accession>A0A5Q0GUH4</accession>
<dbReference type="GO" id="GO:0004519">
    <property type="term" value="F:endonuclease activity"/>
    <property type="evidence" value="ECO:0007669"/>
    <property type="project" value="UniProtKB-KW"/>
</dbReference>
<keyword evidence="2" id="KW-0378">Hydrolase</keyword>
<dbReference type="CDD" id="cd00085">
    <property type="entry name" value="HNHc"/>
    <property type="match status" value="1"/>
</dbReference>
<keyword evidence="2" id="KW-0255">Endonuclease</keyword>
<dbReference type="GO" id="GO:0008270">
    <property type="term" value="F:zinc ion binding"/>
    <property type="evidence" value="ECO:0007669"/>
    <property type="project" value="InterPro"/>
</dbReference>